<gene>
    <name evidence="7" type="ORF">BSQ50_00735</name>
</gene>
<dbReference type="GO" id="GO:0009636">
    <property type="term" value="P:response to toxic substance"/>
    <property type="evidence" value="ECO:0007669"/>
    <property type="project" value="TreeGrafter"/>
</dbReference>
<dbReference type="EMBL" id="CP018180">
    <property type="protein sequence ID" value="AUJ31223.1"/>
    <property type="molecule type" value="Genomic_DNA"/>
</dbReference>
<keyword evidence="2 5" id="KW-0645">Protease</keyword>
<feature type="active site" evidence="6">
    <location>
        <position position="362"/>
    </location>
</feature>
<dbReference type="PANTHER" id="PTHR10363">
    <property type="entry name" value="BLEOMYCIN HYDROLASE"/>
    <property type="match status" value="1"/>
</dbReference>
<keyword evidence="3 5" id="KW-0378">Hydrolase</keyword>
<evidence type="ECO:0000256" key="5">
    <source>
        <dbReference type="PIRNR" id="PIRNR005700"/>
    </source>
</evidence>
<dbReference type="AlphaFoldDB" id="A0A3Q8CAZ1"/>
<evidence type="ECO:0000313" key="7">
    <source>
        <dbReference type="EMBL" id="AUJ31223.1"/>
    </source>
</evidence>
<reference evidence="7 8" key="1">
    <citation type="submission" date="2016-11" db="EMBL/GenBank/DDBJ databases">
        <title>Interaction between Lactobacillus species and yeast in water kefir.</title>
        <authorList>
            <person name="Behr J."/>
            <person name="Xu D."/>
            <person name="Vogel R.F."/>
        </authorList>
    </citation>
    <scope>NUCLEOTIDE SEQUENCE [LARGE SCALE GENOMIC DNA]</scope>
    <source>
        <strain evidence="7 8">TMW 1.1827</strain>
    </source>
</reference>
<evidence type="ECO:0000256" key="6">
    <source>
        <dbReference type="PIRSR" id="PIRSR005700-1"/>
    </source>
</evidence>
<dbReference type="PANTHER" id="PTHR10363:SF2">
    <property type="entry name" value="BLEOMYCIN HYDROLASE"/>
    <property type="match status" value="1"/>
</dbReference>
<dbReference type="Proteomes" id="UP000324497">
    <property type="component" value="Chromosome"/>
</dbReference>
<accession>A0A3Q8CAZ1</accession>
<evidence type="ECO:0000256" key="4">
    <source>
        <dbReference type="ARBA" id="ARBA00022807"/>
    </source>
</evidence>
<name>A0A3Q8CAZ1_9LACO</name>
<feature type="active site" evidence="6">
    <location>
        <position position="383"/>
    </location>
</feature>
<dbReference type="GeneID" id="78522569"/>
<protein>
    <recommendedName>
        <fullName evidence="5">Aminopeptidase</fullName>
    </recommendedName>
</protein>
<dbReference type="Gene3D" id="3.90.70.10">
    <property type="entry name" value="Cysteine proteinases"/>
    <property type="match status" value="1"/>
</dbReference>
<dbReference type="CDD" id="cd00585">
    <property type="entry name" value="Peptidase_C1B"/>
    <property type="match status" value="1"/>
</dbReference>
<keyword evidence="8" id="KW-1185">Reference proteome</keyword>
<keyword evidence="4 5" id="KW-0788">Thiol protease</keyword>
<evidence type="ECO:0000256" key="1">
    <source>
        <dbReference type="ARBA" id="ARBA00004496"/>
    </source>
</evidence>
<dbReference type="InterPro" id="IPR004134">
    <property type="entry name" value="Peptidase_C1B"/>
</dbReference>
<evidence type="ECO:0000313" key="8">
    <source>
        <dbReference type="Proteomes" id="UP000324497"/>
    </source>
</evidence>
<dbReference type="Pfam" id="PF03051">
    <property type="entry name" value="Peptidase_C1_2"/>
    <property type="match status" value="1"/>
</dbReference>
<dbReference type="RefSeq" id="WP_057886588.1">
    <property type="nucleotide sequence ID" value="NZ_CP018180.1"/>
</dbReference>
<evidence type="ECO:0000256" key="3">
    <source>
        <dbReference type="ARBA" id="ARBA00022801"/>
    </source>
</evidence>
<dbReference type="InterPro" id="IPR000169">
    <property type="entry name" value="Pept_cys_AS"/>
</dbReference>
<comment type="similarity">
    <text evidence="5">Belongs to the peptidase C1 family.</text>
</comment>
<dbReference type="InterPro" id="IPR025660">
    <property type="entry name" value="Pept_his_AS"/>
</dbReference>
<comment type="subcellular location">
    <subcellularLocation>
        <location evidence="1">Cytoplasm</location>
    </subcellularLocation>
</comment>
<dbReference type="GO" id="GO:0070005">
    <property type="term" value="F:cysteine-type aminopeptidase activity"/>
    <property type="evidence" value="ECO:0007669"/>
    <property type="project" value="InterPro"/>
</dbReference>
<dbReference type="SUPFAM" id="SSF54001">
    <property type="entry name" value="Cysteine proteinases"/>
    <property type="match status" value="1"/>
</dbReference>
<dbReference type="GO" id="GO:0043418">
    <property type="term" value="P:homocysteine catabolic process"/>
    <property type="evidence" value="ECO:0007669"/>
    <property type="project" value="TreeGrafter"/>
</dbReference>
<dbReference type="PROSITE" id="PS00639">
    <property type="entry name" value="THIOL_PROTEASE_HIS"/>
    <property type="match status" value="1"/>
</dbReference>
<keyword evidence="5 7" id="KW-0031">Aminopeptidase</keyword>
<dbReference type="GO" id="GO:0006508">
    <property type="term" value="P:proteolysis"/>
    <property type="evidence" value="ECO:0007669"/>
    <property type="project" value="UniProtKB-KW"/>
</dbReference>
<dbReference type="GO" id="GO:0005737">
    <property type="term" value="C:cytoplasm"/>
    <property type="evidence" value="ECO:0007669"/>
    <property type="project" value="UniProtKB-SubCell"/>
</dbReference>
<dbReference type="PIRSF" id="PIRSF005700">
    <property type="entry name" value="PepC"/>
    <property type="match status" value="1"/>
</dbReference>
<proteinExistence type="inferred from homology"/>
<evidence type="ECO:0000256" key="2">
    <source>
        <dbReference type="ARBA" id="ARBA00022670"/>
    </source>
</evidence>
<sequence length="438" mass="49746">MTKDITTADLEKFHQLFEKQPVQQVIARAVQNNGVAAASENIAAKSQLDRVFSIELPIGKVTNQKKSGRCWLFSTLNTMRHQFAQKYHCKDFELSQNYNAFYDRLEKANQFFERVLATADQSLDERQTADLFAAPDSDGGQWANAAALITKYGVVPQAVMPETYNSSKTDEMNEVLQLKLRKDGLELRKAAAAGKNSAELKQLKLNSLAEIYRILVYAFGEPPRQFDFAYRDDDKKYHTVGQLTPQQFLTKYFTWDFNQYVCLTNAPDHELNQVYGLPSQDYIFNGKKNTFVNTTISALKAAAIAQLQAGETVWFGNDVLKDLDRQQGILAPEFFAKSELFGVDLQLTKADRLQSHEAGVSHAMTLVGVDLVDNQPRKWKVENSWGEKIGDQGYFVMSDQWFDDYVYEVIVKKDYLHANEKALLNQPVKNLAPWDSLA</sequence>
<organism evidence="7 8">
    <name type="scientific">Liquorilactobacillus nagelii</name>
    <dbReference type="NCBI Taxonomy" id="82688"/>
    <lineage>
        <taxon>Bacteria</taxon>
        <taxon>Bacillati</taxon>
        <taxon>Bacillota</taxon>
        <taxon>Bacilli</taxon>
        <taxon>Lactobacillales</taxon>
        <taxon>Lactobacillaceae</taxon>
        <taxon>Liquorilactobacillus</taxon>
    </lineage>
</organism>
<dbReference type="PROSITE" id="PS00139">
    <property type="entry name" value="THIOL_PROTEASE_CYS"/>
    <property type="match status" value="1"/>
</dbReference>
<feature type="active site" evidence="6">
    <location>
        <position position="70"/>
    </location>
</feature>
<dbReference type="KEGG" id="lng:BSQ50_00735"/>
<dbReference type="InterPro" id="IPR038765">
    <property type="entry name" value="Papain-like_cys_pep_sf"/>
</dbReference>